<dbReference type="Proteomes" id="UP000478052">
    <property type="component" value="Unassembled WGS sequence"/>
</dbReference>
<evidence type="ECO:0000313" key="3">
    <source>
        <dbReference type="Proteomes" id="UP000478052"/>
    </source>
</evidence>
<evidence type="ECO:0000259" key="1">
    <source>
        <dbReference type="Pfam" id="PF18701"/>
    </source>
</evidence>
<dbReference type="Pfam" id="PF18701">
    <property type="entry name" value="DUF5641"/>
    <property type="match status" value="1"/>
</dbReference>
<comment type="caution">
    <text evidence="2">The sequence shown here is derived from an EMBL/GenBank/DDBJ whole genome shotgun (WGS) entry which is preliminary data.</text>
</comment>
<feature type="non-terminal residue" evidence="2">
    <location>
        <position position="77"/>
    </location>
</feature>
<gene>
    <name evidence="2" type="ORF">FWK35_00013632</name>
</gene>
<dbReference type="InterPro" id="IPR040676">
    <property type="entry name" value="DUF5641"/>
</dbReference>
<dbReference type="PANTHER" id="PTHR47331:SF6">
    <property type="entry name" value="DOUBLECORTIN DOMAIN-CONTAINING PROTEIN"/>
    <property type="match status" value="1"/>
</dbReference>
<reference evidence="2 3" key="1">
    <citation type="submission" date="2019-08" db="EMBL/GenBank/DDBJ databases">
        <title>Whole genome of Aphis craccivora.</title>
        <authorList>
            <person name="Voronova N.V."/>
            <person name="Shulinski R.S."/>
            <person name="Bandarenka Y.V."/>
            <person name="Zhorov D.G."/>
            <person name="Warner D."/>
        </authorList>
    </citation>
    <scope>NUCLEOTIDE SEQUENCE [LARGE SCALE GENOMIC DNA]</scope>
    <source>
        <strain evidence="2">180601</strain>
        <tissue evidence="2">Whole Body</tissue>
    </source>
</reference>
<dbReference type="AlphaFoldDB" id="A0A6G0YFK6"/>
<organism evidence="2 3">
    <name type="scientific">Aphis craccivora</name>
    <name type="common">Cowpea aphid</name>
    <dbReference type="NCBI Taxonomy" id="307492"/>
    <lineage>
        <taxon>Eukaryota</taxon>
        <taxon>Metazoa</taxon>
        <taxon>Ecdysozoa</taxon>
        <taxon>Arthropoda</taxon>
        <taxon>Hexapoda</taxon>
        <taxon>Insecta</taxon>
        <taxon>Pterygota</taxon>
        <taxon>Neoptera</taxon>
        <taxon>Paraneoptera</taxon>
        <taxon>Hemiptera</taxon>
        <taxon>Sternorrhyncha</taxon>
        <taxon>Aphidomorpha</taxon>
        <taxon>Aphidoidea</taxon>
        <taxon>Aphididae</taxon>
        <taxon>Aphidini</taxon>
        <taxon>Aphis</taxon>
        <taxon>Aphis</taxon>
    </lineage>
</organism>
<dbReference type="PANTHER" id="PTHR47331">
    <property type="entry name" value="PHD-TYPE DOMAIN-CONTAINING PROTEIN"/>
    <property type="match status" value="1"/>
</dbReference>
<evidence type="ECO:0000313" key="2">
    <source>
        <dbReference type="EMBL" id="KAF0754754.1"/>
    </source>
</evidence>
<feature type="domain" description="DUF5641" evidence="1">
    <location>
        <begin position="3"/>
        <end position="60"/>
    </location>
</feature>
<sequence>MQSRWSREYLTQLQERKRWSVDKGPRIKIGSIVLVKDDNSPPLHWKLGLVQTLHVDVDGRRCSKGCYRKDIQCIMRA</sequence>
<keyword evidence="3" id="KW-1185">Reference proteome</keyword>
<name>A0A6G0YFK6_APHCR</name>
<proteinExistence type="predicted"/>
<dbReference type="OrthoDB" id="6763714at2759"/>
<protein>
    <submittedName>
        <fullName evidence="2">DUF5641 domain-containing protein</fullName>
    </submittedName>
</protein>
<accession>A0A6G0YFK6</accession>
<dbReference type="EMBL" id="VUJU01004322">
    <property type="protein sequence ID" value="KAF0754754.1"/>
    <property type="molecule type" value="Genomic_DNA"/>
</dbReference>